<evidence type="ECO:0000313" key="1">
    <source>
        <dbReference type="EMBL" id="GFS65782.1"/>
    </source>
</evidence>
<comment type="caution">
    <text evidence="1">The sequence shown here is derived from an EMBL/GenBank/DDBJ whole genome shotgun (WGS) entry which is preliminary data.</text>
</comment>
<evidence type="ECO:0000313" key="2">
    <source>
        <dbReference type="Proteomes" id="UP000887013"/>
    </source>
</evidence>
<accession>A0A8X6JXE5</accession>
<protein>
    <submittedName>
        <fullName evidence="1">Uncharacterized protein</fullName>
    </submittedName>
</protein>
<organism evidence="1 2">
    <name type="scientific">Nephila pilipes</name>
    <name type="common">Giant wood spider</name>
    <name type="synonym">Nephila maculata</name>
    <dbReference type="NCBI Taxonomy" id="299642"/>
    <lineage>
        <taxon>Eukaryota</taxon>
        <taxon>Metazoa</taxon>
        <taxon>Ecdysozoa</taxon>
        <taxon>Arthropoda</taxon>
        <taxon>Chelicerata</taxon>
        <taxon>Arachnida</taxon>
        <taxon>Araneae</taxon>
        <taxon>Araneomorphae</taxon>
        <taxon>Entelegynae</taxon>
        <taxon>Araneoidea</taxon>
        <taxon>Nephilidae</taxon>
        <taxon>Nephila</taxon>
    </lineage>
</organism>
<dbReference type="AlphaFoldDB" id="A0A8X6JXE5"/>
<gene>
    <name evidence="1" type="ORF">NPIL_229261</name>
</gene>
<proteinExistence type="predicted"/>
<keyword evidence="2" id="KW-1185">Reference proteome</keyword>
<sequence length="84" mass="8730">MPAQQNFSKGTSASGCLLSSSGASASHGKTSIGYAPFRHCPRFTKFGNEQTVSTSSVAASRNEGAVFEVTIALLTQYNLEPGAD</sequence>
<name>A0A8X6JXE5_NEPPI</name>
<dbReference type="EMBL" id="BMAW01048412">
    <property type="protein sequence ID" value="GFS65782.1"/>
    <property type="molecule type" value="Genomic_DNA"/>
</dbReference>
<dbReference type="Proteomes" id="UP000887013">
    <property type="component" value="Unassembled WGS sequence"/>
</dbReference>
<reference evidence="1" key="1">
    <citation type="submission" date="2020-08" db="EMBL/GenBank/DDBJ databases">
        <title>Multicomponent nature underlies the extraordinary mechanical properties of spider dragline silk.</title>
        <authorList>
            <person name="Kono N."/>
            <person name="Nakamura H."/>
            <person name="Mori M."/>
            <person name="Yoshida Y."/>
            <person name="Ohtoshi R."/>
            <person name="Malay A.D."/>
            <person name="Moran D.A.P."/>
            <person name="Tomita M."/>
            <person name="Numata K."/>
            <person name="Arakawa K."/>
        </authorList>
    </citation>
    <scope>NUCLEOTIDE SEQUENCE</scope>
</reference>